<organism evidence="13">
    <name type="scientific">Rheum palmatum</name>
    <name type="common">Chinese rhubarb</name>
    <dbReference type="NCBI Taxonomy" id="137221"/>
    <lineage>
        <taxon>Eukaryota</taxon>
        <taxon>Viridiplantae</taxon>
        <taxon>Streptophyta</taxon>
        <taxon>Embryophyta</taxon>
        <taxon>Tracheophyta</taxon>
        <taxon>Spermatophyta</taxon>
        <taxon>Magnoliopsida</taxon>
        <taxon>eudicotyledons</taxon>
        <taxon>Gunneridae</taxon>
        <taxon>Pentapetalae</taxon>
        <taxon>Caryophyllales</taxon>
        <taxon>Polygonaceae</taxon>
        <taxon>Polygonoideae</taxon>
        <taxon>Rumiceae</taxon>
        <taxon>Rheum</taxon>
    </lineage>
</organism>
<dbReference type="GO" id="GO:0016020">
    <property type="term" value="C:membrane"/>
    <property type="evidence" value="ECO:0007669"/>
    <property type="project" value="UniProtKB-SubCell"/>
</dbReference>
<evidence type="ECO:0000256" key="6">
    <source>
        <dbReference type="ARBA" id="ARBA00023125"/>
    </source>
</evidence>
<feature type="domain" description="NAC" evidence="12">
    <location>
        <begin position="9"/>
        <end position="160"/>
    </location>
</feature>
<dbReference type="GO" id="GO:0000976">
    <property type="term" value="F:transcription cis-regulatory region binding"/>
    <property type="evidence" value="ECO:0007669"/>
    <property type="project" value="UniProtKB-ARBA"/>
</dbReference>
<dbReference type="PANTHER" id="PTHR31744:SF216">
    <property type="entry name" value="NAC TRANSCRIPTION FACTOR"/>
    <property type="match status" value="1"/>
</dbReference>
<name>A0AA50AI85_RHEPA</name>
<evidence type="ECO:0000259" key="12">
    <source>
        <dbReference type="PROSITE" id="PS51005"/>
    </source>
</evidence>
<reference evidence="13" key="1">
    <citation type="submission" date="2023-04" db="EMBL/GenBank/DDBJ databases">
        <title>Identification and analysis of NAC gene family in Rheum palmatum L. based on full-length transcriptome sequencing.</title>
        <authorList>
            <person name="Hao G.X."/>
            <person name="Zhang G."/>
            <person name="Li Y.M."/>
        </authorList>
    </citation>
    <scope>NUCLEOTIDE SEQUENCE</scope>
</reference>
<dbReference type="FunFam" id="2.170.150.80:FF:000002">
    <property type="entry name" value="Nac domain-containing protein 86"/>
    <property type="match status" value="1"/>
</dbReference>
<keyword evidence="7 11" id="KW-0472">Membrane</keyword>
<protein>
    <submittedName>
        <fullName evidence="13">NAC transcription factor 8</fullName>
    </submittedName>
</protein>
<evidence type="ECO:0000256" key="2">
    <source>
        <dbReference type="ARBA" id="ARBA00004167"/>
    </source>
</evidence>
<keyword evidence="10" id="KW-0539">Nucleus</keyword>
<dbReference type="Pfam" id="PF02365">
    <property type="entry name" value="NAM"/>
    <property type="match status" value="1"/>
</dbReference>
<evidence type="ECO:0000256" key="7">
    <source>
        <dbReference type="ARBA" id="ARBA00023136"/>
    </source>
</evidence>
<dbReference type="Gene3D" id="2.170.150.80">
    <property type="entry name" value="NAC domain"/>
    <property type="match status" value="1"/>
</dbReference>
<keyword evidence="9" id="KW-0804">Transcription</keyword>
<evidence type="ECO:0000256" key="5">
    <source>
        <dbReference type="ARBA" id="ARBA00023015"/>
    </source>
</evidence>
<keyword evidence="3 11" id="KW-0812">Transmembrane</keyword>
<comment type="subcellular location">
    <subcellularLocation>
        <location evidence="2">Membrane</location>
        <topology evidence="2">Single-pass membrane protein</topology>
    </subcellularLocation>
    <subcellularLocation>
        <location evidence="1">Nucleus</location>
    </subcellularLocation>
</comment>
<evidence type="ECO:0000256" key="10">
    <source>
        <dbReference type="ARBA" id="ARBA00023242"/>
    </source>
</evidence>
<keyword evidence="6" id="KW-0238">DNA-binding</keyword>
<dbReference type="AlphaFoldDB" id="A0AA50AI85"/>
<dbReference type="InterPro" id="IPR003441">
    <property type="entry name" value="NAC-dom"/>
</dbReference>
<dbReference type="SUPFAM" id="SSF101941">
    <property type="entry name" value="NAC domain"/>
    <property type="match status" value="1"/>
</dbReference>
<sequence>MAVLPFEILPLGFRFRPTDVELIDHYLRLKINGNEKDVSVIREVDVCKIEPWDLPDLSVIQTTDQEWFYFCPRDRKSLNSQRSNRATSKGYWKATGKDRRIVSRKMGLIGMKKTLVFYMGRAPKGKRTHWIIHEYRSTLQELDGTQPGQGAFVLCRLFNKQDDKKQADDFDGSNCDEGETIACSPTATNTTSPGLLQFDATPIHQSPVSCDKSIKHPGKTDNKVGQVSDSLVPAQSHSNSFNAFYEKVHLNKVGTPEINSEIDDAVNYFYVPKAPLFPLQQMHARPETDTMDQIDTYGFGSTVGPMQFQNGDSDTSISEFLNSVLMNPDDYSETSISKIPFFQGSDCKNLDGVCLNNVLKKENGSYSGSDAEVTELQYAVAFNNSSAFYHASPDSVANTHLLNPHSDADDWFFDAALDQFCNLPSTEEESICTRQYSNPQQQLETVDEKVDAGIQIRQRAQVPTSFPTNNVNQGNANRRIILQKPSGTANEMQSDPSELQRFDGKSTSDYAEYLPSEDGVRSSLISEESRVQPVTRLSSKQKSISEATKKNTDGTKVINLVNWCRRFKPIHMIGVALMMVMSSAFICVWRAPKIILDI</sequence>
<dbReference type="EMBL" id="OQ884992">
    <property type="protein sequence ID" value="WLO57467.1"/>
    <property type="molecule type" value="mRNA"/>
</dbReference>
<evidence type="ECO:0000256" key="9">
    <source>
        <dbReference type="ARBA" id="ARBA00023163"/>
    </source>
</evidence>
<accession>A0AA50AI85</accession>
<keyword evidence="8" id="KW-0010">Activator</keyword>
<gene>
    <name evidence="13" type="primary">NAC8</name>
</gene>
<evidence type="ECO:0000256" key="11">
    <source>
        <dbReference type="SAM" id="Phobius"/>
    </source>
</evidence>
<dbReference type="InterPro" id="IPR036093">
    <property type="entry name" value="NAC_dom_sf"/>
</dbReference>
<evidence type="ECO:0000256" key="1">
    <source>
        <dbReference type="ARBA" id="ARBA00004123"/>
    </source>
</evidence>
<dbReference type="PROSITE" id="PS51005">
    <property type="entry name" value="NAC"/>
    <property type="match status" value="1"/>
</dbReference>
<feature type="transmembrane region" description="Helical" evidence="11">
    <location>
        <begin position="570"/>
        <end position="589"/>
    </location>
</feature>
<evidence type="ECO:0000313" key="13">
    <source>
        <dbReference type="EMBL" id="WLO57467.1"/>
    </source>
</evidence>
<proteinExistence type="evidence at transcript level"/>
<evidence type="ECO:0000256" key="4">
    <source>
        <dbReference type="ARBA" id="ARBA00022989"/>
    </source>
</evidence>
<keyword evidence="4 11" id="KW-1133">Transmembrane helix</keyword>
<evidence type="ECO:0000256" key="3">
    <source>
        <dbReference type="ARBA" id="ARBA00022692"/>
    </source>
</evidence>
<dbReference type="GO" id="GO:0006355">
    <property type="term" value="P:regulation of DNA-templated transcription"/>
    <property type="evidence" value="ECO:0007669"/>
    <property type="project" value="InterPro"/>
</dbReference>
<dbReference type="GO" id="GO:0005634">
    <property type="term" value="C:nucleus"/>
    <property type="evidence" value="ECO:0007669"/>
    <property type="project" value="UniProtKB-SubCell"/>
</dbReference>
<keyword evidence="5" id="KW-0805">Transcription regulation</keyword>
<dbReference type="PANTHER" id="PTHR31744">
    <property type="entry name" value="PROTEIN CUP-SHAPED COTYLEDON 2-RELATED"/>
    <property type="match status" value="1"/>
</dbReference>
<evidence type="ECO:0000256" key="8">
    <source>
        <dbReference type="ARBA" id="ARBA00023159"/>
    </source>
</evidence>